<accession>A0AAV5BS74</accession>
<proteinExistence type="predicted"/>
<dbReference type="InterPro" id="IPR008906">
    <property type="entry name" value="HATC_C_dom"/>
</dbReference>
<evidence type="ECO:0000256" key="2">
    <source>
        <dbReference type="ARBA" id="ARBA00022723"/>
    </source>
</evidence>
<reference evidence="10" key="1">
    <citation type="journal article" date="2018" name="DNA Res.">
        <title>Multiple hybrid de novo genome assembly of finger millet, an orphan allotetraploid crop.</title>
        <authorList>
            <person name="Hatakeyama M."/>
            <person name="Aluri S."/>
            <person name="Balachadran M.T."/>
            <person name="Sivarajan S.R."/>
            <person name="Patrignani A."/>
            <person name="Gruter S."/>
            <person name="Poveda L."/>
            <person name="Shimizu-Inatsugi R."/>
            <person name="Baeten J."/>
            <person name="Francoijs K.J."/>
            <person name="Nataraja K.N."/>
            <person name="Reddy Y.A.N."/>
            <person name="Phadnis S."/>
            <person name="Ravikumar R.L."/>
            <person name="Schlapbach R."/>
            <person name="Sreeman S.M."/>
            <person name="Shimizu K.K."/>
        </authorList>
    </citation>
    <scope>NUCLEOTIDE SEQUENCE</scope>
</reference>
<evidence type="ECO:0000256" key="3">
    <source>
        <dbReference type="ARBA" id="ARBA00022771"/>
    </source>
</evidence>
<evidence type="ECO:0000256" key="1">
    <source>
        <dbReference type="ARBA" id="ARBA00004123"/>
    </source>
</evidence>
<evidence type="ECO:0000313" key="11">
    <source>
        <dbReference type="Proteomes" id="UP001054889"/>
    </source>
</evidence>
<feature type="compositionally biased region" description="Polar residues" evidence="7">
    <location>
        <begin position="106"/>
        <end position="122"/>
    </location>
</feature>
<name>A0AAV5BS74_ELECO</name>
<evidence type="ECO:0000313" key="10">
    <source>
        <dbReference type="EMBL" id="GJM88074.1"/>
    </source>
</evidence>
<dbReference type="PANTHER" id="PTHR32166">
    <property type="entry name" value="OSJNBA0013A04.12 PROTEIN"/>
    <property type="match status" value="1"/>
</dbReference>
<organism evidence="10 11">
    <name type="scientific">Eleusine coracana subsp. coracana</name>
    <dbReference type="NCBI Taxonomy" id="191504"/>
    <lineage>
        <taxon>Eukaryota</taxon>
        <taxon>Viridiplantae</taxon>
        <taxon>Streptophyta</taxon>
        <taxon>Embryophyta</taxon>
        <taxon>Tracheophyta</taxon>
        <taxon>Spermatophyta</taxon>
        <taxon>Magnoliopsida</taxon>
        <taxon>Liliopsida</taxon>
        <taxon>Poales</taxon>
        <taxon>Poaceae</taxon>
        <taxon>PACMAD clade</taxon>
        <taxon>Chloridoideae</taxon>
        <taxon>Cynodonteae</taxon>
        <taxon>Eleusininae</taxon>
        <taxon>Eleusine</taxon>
    </lineage>
</organism>
<reference evidence="10" key="2">
    <citation type="submission" date="2021-12" db="EMBL/GenBank/DDBJ databases">
        <title>Resequencing data analysis of finger millet.</title>
        <authorList>
            <person name="Hatakeyama M."/>
            <person name="Aluri S."/>
            <person name="Balachadran M.T."/>
            <person name="Sivarajan S.R."/>
            <person name="Poveda L."/>
            <person name="Shimizu-Inatsugi R."/>
            <person name="Schlapbach R."/>
            <person name="Sreeman S.M."/>
            <person name="Shimizu K.K."/>
        </authorList>
    </citation>
    <scope>NUCLEOTIDE SEQUENCE</scope>
</reference>
<evidence type="ECO:0000256" key="6">
    <source>
        <dbReference type="ARBA" id="ARBA00023242"/>
    </source>
</evidence>
<evidence type="ECO:0008006" key="12">
    <source>
        <dbReference type="Google" id="ProtNLM"/>
    </source>
</evidence>
<evidence type="ECO:0000259" key="9">
    <source>
        <dbReference type="Pfam" id="PF05699"/>
    </source>
</evidence>
<evidence type="ECO:0000256" key="7">
    <source>
        <dbReference type="SAM" id="MobiDB-lite"/>
    </source>
</evidence>
<feature type="domain" description="BED-type" evidence="8">
    <location>
        <begin position="24"/>
        <end position="61"/>
    </location>
</feature>
<feature type="region of interest" description="Disordered" evidence="7">
    <location>
        <begin position="1"/>
        <end position="22"/>
    </location>
</feature>
<dbReference type="GO" id="GO:0005634">
    <property type="term" value="C:nucleus"/>
    <property type="evidence" value="ECO:0007669"/>
    <property type="project" value="UniProtKB-SubCell"/>
</dbReference>
<evidence type="ECO:0000256" key="4">
    <source>
        <dbReference type="ARBA" id="ARBA00022833"/>
    </source>
</evidence>
<dbReference type="GO" id="GO:0008270">
    <property type="term" value="F:zinc ion binding"/>
    <property type="evidence" value="ECO:0007669"/>
    <property type="project" value="UniProtKB-KW"/>
</dbReference>
<dbReference type="InterPro" id="IPR003656">
    <property type="entry name" value="Znf_BED"/>
</dbReference>
<keyword evidence="4" id="KW-0862">Zinc</keyword>
<keyword evidence="3" id="KW-0863">Zinc-finger</keyword>
<dbReference type="GO" id="GO:0046983">
    <property type="term" value="F:protein dimerization activity"/>
    <property type="evidence" value="ECO:0007669"/>
    <property type="project" value="InterPro"/>
</dbReference>
<dbReference type="GO" id="GO:0003677">
    <property type="term" value="F:DNA binding"/>
    <property type="evidence" value="ECO:0007669"/>
    <property type="project" value="UniProtKB-KW"/>
</dbReference>
<dbReference type="AlphaFoldDB" id="A0AAV5BS74"/>
<keyword evidence="5" id="KW-0238">DNA-binding</keyword>
<keyword evidence="11" id="KW-1185">Reference proteome</keyword>
<sequence>MATPTSSTEESSPNPLLAPARSDDPAWAHAKVVVGFKNKTICLHCGKQIGGGGITRLKYHLAGLKGQVEECKKVPPDVRWQMKQLIAEIDVNESRRKRTRDEIGSIGSTPSPECSATASPSESRGRPPTPSATRPIKERNFFAPRTTPGSQPCIQECFVNEKMQLIMQKNVMARWWYDANIPFNAANSPYYQPMIDAIAAIGPGFKELGQMFTGDKWLGSNHAKSNVGKEIASIVLGDSEFWDQCQHVVMVTEPLVRVLRLVDGDEKPCMGYLYEAMDKAKENIKKRLRNKPSLYGPYIRVIDARWDKQLHSPLHAAGCFLNPGIYFNPSFTKQKEVGKGLTTTIMRLVADLDVQDKVFTQLEEYKRSLGYFGTTGAIRQREKLNPVAWWENFGHDTPDLQAFAVRVLSQCCSATGYERNWSIFEHILSKRRSRLEHSRLNDLVFVRYNLKLRERIIRKSKAALDPISLDNIDLLDGWVSEEPALLTEDDLNWESIDAPFSTLSIAEEEEELGAVAEVNISVAGLQSVTNDGDPLPEPHPDEDPFFYVSDAVEQ</sequence>
<keyword evidence="2" id="KW-0479">Metal-binding</keyword>
<evidence type="ECO:0000259" key="8">
    <source>
        <dbReference type="Pfam" id="PF02892"/>
    </source>
</evidence>
<feature type="domain" description="HAT C-terminal dimerisation" evidence="9">
    <location>
        <begin position="379"/>
        <end position="450"/>
    </location>
</feature>
<dbReference type="SUPFAM" id="SSF53098">
    <property type="entry name" value="Ribonuclease H-like"/>
    <property type="match status" value="1"/>
</dbReference>
<gene>
    <name evidence="10" type="primary">ga04098</name>
    <name evidence="10" type="ORF">PR202_ga04098</name>
</gene>
<dbReference type="EMBL" id="BQKI01000002">
    <property type="protein sequence ID" value="GJM88074.1"/>
    <property type="molecule type" value="Genomic_DNA"/>
</dbReference>
<dbReference type="InterPro" id="IPR012337">
    <property type="entry name" value="RNaseH-like_sf"/>
</dbReference>
<comment type="caution">
    <text evidence="10">The sequence shown here is derived from an EMBL/GenBank/DDBJ whole genome shotgun (WGS) entry which is preliminary data.</text>
</comment>
<dbReference type="Pfam" id="PF02892">
    <property type="entry name" value="zf-BED"/>
    <property type="match status" value="1"/>
</dbReference>
<dbReference type="Proteomes" id="UP001054889">
    <property type="component" value="Unassembled WGS sequence"/>
</dbReference>
<feature type="region of interest" description="Disordered" evidence="7">
    <location>
        <begin position="96"/>
        <end position="147"/>
    </location>
</feature>
<protein>
    <recommendedName>
        <fullName evidence="12">BED-type domain-containing protein</fullName>
    </recommendedName>
</protein>
<keyword evidence="6" id="KW-0539">Nucleus</keyword>
<dbReference type="Pfam" id="PF05699">
    <property type="entry name" value="Dimer_Tnp_hAT"/>
    <property type="match status" value="1"/>
</dbReference>
<evidence type="ECO:0000256" key="5">
    <source>
        <dbReference type="ARBA" id="ARBA00023125"/>
    </source>
</evidence>
<dbReference type="PANTHER" id="PTHR32166:SF122">
    <property type="entry name" value="OS09G0499600 PROTEIN"/>
    <property type="match status" value="1"/>
</dbReference>
<comment type="subcellular location">
    <subcellularLocation>
        <location evidence="1">Nucleus</location>
    </subcellularLocation>
</comment>
<feature type="compositionally biased region" description="Low complexity" evidence="7">
    <location>
        <begin position="1"/>
        <end position="13"/>
    </location>
</feature>